<keyword evidence="3" id="KW-1185">Reference proteome</keyword>
<gene>
    <name evidence="2" type="ORF">ACFYWW_19145</name>
</gene>
<evidence type="ECO:0008006" key="4">
    <source>
        <dbReference type="Google" id="ProtNLM"/>
    </source>
</evidence>
<name>A0ABW6RH22_9ACTN</name>
<sequence length="192" mass="19783">MSGSGGDLIRGAGLIRGAWGGRVAAVLLALTSAGCGWSAGARNCTMIGGVPGITVLFEPAEGAAQNPTVAPTPTPELAPGPGPAPAPAPAPASDPAVFRLCVDGRCVERTEASATATPVRMSVRTADDVHGEKLSVRFSVTTVEDRRVIMDDTAEVRMTESWPNGKECDKKGTWSASLDASPETGLRPFDRL</sequence>
<proteinExistence type="predicted"/>
<dbReference type="EMBL" id="JBIAPK010000005">
    <property type="protein sequence ID" value="MFF3340825.1"/>
    <property type="molecule type" value="Genomic_DNA"/>
</dbReference>
<dbReference type="RefSeq" id="WP_387896234.1">
    <property type="nucleotide sequence ID" value="NZ_JBIAPK010000005.1"/>
</dbReference>
<evidence type="ECO:0000256" key="1">
    <source>
        <dbReference type="SAM" id="MobiDB-lite"/>
    </source>
</evidence>
<evidence type="ECO:0000313" key="3">
    <source>
        <dbReference type="Proteomes" id="UP001601976"/>
    </source>
</evidence>
<feature type="compositionally biased region" description="Pro residues" evidence="1">
    <location>
        <begin position="70"/>
        <end position="91"/>
    </location>
</feature>
<organism evidence="2 3">
    <name type="scientific">Streptomyces flavidovirens</name>
    <dbReference type="NCBI Taxonomy" id="67298"/>
    <lineage>
        <taxon>Bacteria</taxon>
        <taxon>Bacillati</taxon>
        <taxon>Actinomycetota</taxon>
        <taxon>Actinomycetes</taxon>
        <taxon>Kitasatosporales</taxon>
        <taxon>Streptomycetaceae</taxon>
        <taxon>Streptomyces</taxon>
    </lineage>
</organism>
<reference evidence="2 3" key="1">
    <citation type="submission" date="2024-10" db="EMBL/GenBank/DDBJ databases">
        <title>The Natural Products Discovery Center: Release of the First 8490 Sequenced Strains for Exploring Actinobacteria Biosynthetic Diversity.</title>
        <authorList>
            <person name="Kalkreuter E."/>
            <person name="Kautsar S.A."/>
            <person name="Yang D."/>
            <person name="Bader C.D."/>
            <person name="Teijaro C.N."/>
            <person name="Fluegel L."/>
            <person name="Davis C.M."/>
            <person name="Simpson J.R."/>
            <person name="Lauterbach L."/>
            <person name="Steele A.D."/>
            <person name="Gui C."/>
            <person name="Meng S."/>
            <person name="Li G."/>
            <person name="Viehrig K."/>
            <person name="Ye F."/>
            <person name="Su P."/>
            <person name="Kiefer A.F."/>
            <person name="Nichols A."/>
            <person name="Cepeda A.J."/>
            <person name="Yan W."/>
            <person name="Fan B."/>
            <person name="Jiang Y."/>
            <person name="Adhikari A."/>
            <person name="Zheng C.-J."/>
            <person name="Schuster L."/>
            <person name="Cowan T.M."/>
            <person name="Smanski M.J."/>
            <person name="Chevrette M.G."/>
            <person name="De Carvalho L.P.S."/>
            <person name="Shen B."/>
        </authorList>
    </citation>
    <scope>NUCLEOTIDE SEQUENCE [LARGE SCALE GENOMIC DNA]</scope>
    <source>
        <strain evidence="2 3">NPDC003029</strain>
    </source>
</reference>
<evidence type="ECO:0000313" key="2">
    <source>
        <dbReference type="EMBL" id="MFF3340825.1"/>
    </source>
</evidence>
<feature type="region of interest" description="Disordered" evidence="1">
    <location>
        <begin position="64"/>
        <end position="91"/>
    </location>
</feature>
<feature type="region of interest" description="Disordered" evidence="1">
    <location>
        <begin position="161"/>
        <end position="192"/>
    </location>
</feature>
<protein>
    <recommendedName>
        <fullName evidence="4">Lipoprotein</fullName>
    </recommendedName>
</protein>
<comment type="caution">
    <text evidence="2">The sequence shown here is derived from an EMBL/GenBank/DDBJ whole genome shotgun (WGS) entry which is preliminary data.</text>
</comment>
<accession>A0ABW6RH22</accession>
<dbReference type="Proteomes" id="UP001601976">
    <property type="component" value="Unassembled WGS sequence"/>
</dbReference>